<proteinExistence type="inferred from homology"/>
<evidence type="ECO:0000256" key="8">
    <source>
        <dbReference type="ARBA" id="ARBA00023295"/>
    </source>
</evidence>
<comment type="similarity">
    <text evidence="3 9">Belongs to the glycosyl hydrolase 5 (cellulase A) family.</text>
</comment>
<dbReference type="EMBL" id="ML213513">
    <property type="protein sequence ID" value="TFK50436.1"/>
    <property type="molecule type" value="Genomic_DNA"/>
</dbReference>
<dbReference type="Proteomes" id="UP000305948">
    <property type="component" value="Unassembled WGS sequence"/>
</dbReference>
<dbReference type="OrthoDB" id="428177at2759"/>
<dbReference type="STRING" id="5364.A0A5C3N201"/>
<keyword evidence="13" id="KW-1185">Reference proteome</keyword>
<dbReference type="Gene3D" id="3.20.20.80">
    <property type="entry name" value="Glycosidases"/>
    <property type="match status" value="1"/>
</dbReference>
<reference evidence="12 13" key="1">
    <citation type="journal article" date="2019" name="Nat. Ecol. Evol.">
        <title>Megaphylogeny resolves global patterns of mushroom evolution.</title>
        <authorList>
            <person name="Varga T."/>
            <person name="Krizsan K."/>
            <person name="Foldi C."/>
            <person name="Dima B."/>
            <person name="Sanchez-Garcia M."/>
            <person name="Sanchez-Ramirez S."/>
            <person name="Szollosi G.J."/>
            <person name="Szarkandi J.G."/>
            <person name="Papp V."/>
            <person name="Albert L."/>
            <person name="Andreopoulos W."/>
            <person name="Angelini C."/>
            <person name="Antonin V."/>
            <person name="Barry K.W."/>
            <person name="Bougher N.L."/>
            <person name="Buchanan P."/>
            <person name="Buyck B."/>
            <person name="Bense V."/>
            <person name="Catcheside P."/>
            <person name="Chovatia M."/>
            <person name="Cooper J."/>
            <person name="Damon W."/>
            <person name="Desjardin D."/>
            <person name="Finy P."/>
            <person name="Geml J."/>
            <person name="Haridas S."/>
            <person name="Hughes K."/>
            <person name="Justo A."/>
            <person name="Karasinski D."/>
            <person name="Kautmanova I."/>
            <person name="Kiss B."/>
            <person name="Kocsube S."/>
            <person name="Kotiranta H."/>
            <person name="LaButti K.M."/>
            <person name="Lechner B.E."/>
            <person name="Liimatainen K."/>
            <person name="Lipzen A."/>
            <person name="Lukacs Z."/>
            <person name="Mihaltcheva S."/>
            <person name="Morgado L.N."/>
            <person name="Niskanen T."/>
            <person name="Noordeloos M.E."/>
            <person name="Ohm R.A."/>
            <person name="Ortiz-Santana B."/>
            <person name="Ovrebo C."/>
            <person name="Racz N."/>
            <person name="Riley R."/>
            <person name="Savchenko A."/>
            <person name="Shiryaev A."/>
            <person name="Soop K."/>
            <person name="Spirin V."/>
            <person name="Szebenyi C."/>
            <person name="Tomsovsky M."/>
            <person name="Tulloss R.E."/>
            <person name="Uehling J."/>
            <person name="Grigoriev I.V."/>
            <person name="Vagvolgyi C."/>
            <person name="Papp T."/>
            <person name="Martin F.M."/>
            <person name="Miettinen O."/>
            <person name="Hibbett D.S."/>
            <person name="Nagy L.G."/>
        </authorList>
    </citation>
    <scope>NUCLEOTIDE SEQUENCE [LARGE SCALE GENOMIC DNA]</scope>
    <source>
        <strain evidence="12 13">OMC1185</strain>
    </source>
</reference>
<gene>
    <name evidence="12" type="ORF">OE88DRAFT_1660831</name>
</gene>
<dbReference type="SUPFAM" id="SSF51445">
    <property type="entry name" value="(Trans)glycosidases"/>
    <property type="match status" value="1"/>
</dbReference>
<dbReference type="GO" id="GO:0005576">
    <property type="term" value="C:extracellular region"/>
    <property type="evidence" value="ECO:0007669"/>
    <property type="project" value="UniProtKB-SubCell"/>
</dbReference>
<evidence type="ECO:0000259" key="11">
    <source>
        <dbReference type="Pfam" id="PF00150"/>
    </source>
</evidence>
<dbReference type="Pfam" id="PF00150">
    <property type="entry name" value="Cellulase"/>
    <property type="match status" value="1"/>
</dbReference>
<dbReference type="AlphaFoldDB" id="A0A5C3N201"/>
<keyword evidence="6 10" id="KW-0732">Signal</keyword>
<feature type="chain" id="PRO_5023009125" description="mannan endo-1,4-beta-mannosidase" evidence="10">
    <location>
        <begin position="24"/>
        <end position="352"/>
    </location>
</feature>
<evidence type="ECO:0000313" key="13">
    <source>
        <dbReference type="Proteomes" id="UP000305948"/>
    </source>
</evidence>
<evidence type="ECO:0000256" key="9">
    <source>
        <dbReference type="RuleBase" id="RU361153"/>
    </source>
</evidence>
<evidence type="ECO:0000256" key="7">
    <source>
        <dbReference type="ARBA" id="ARBA00022801"/>
    </source>
</evidence>
<dbReference type="EC" id="3.2.1.78" evidence="4"/>
<accession>A0A5C3N201</accession>
<organism evidence="12 13">
    <name type="scientific">Heliocybe sulcata</name>
    <dbReference type="NCBI Taxonomy" id="5364"/>
    <lineage>
        <taxon>Eukaryota</taxon>
        <taxon>Fungi</taxon>
        <taxon>Dikarya</taxon>
        <taxon>Basidiomycota</taxon>
        <taxon>Agaricomycotina</taxon>
        <taxon>Agaricomycetes</taxon>
        <taxon>Gloeophyllales</taxon>
        <taxon>Gloeophyllaceae</taxon>
        <taxon>Heliocybe</taxon>
    </lineage>
</organism>
<evidence type="ECO:0000256" key="2">
    <source>
        <dbReference type="ARBA" id="ARBA00004613"/>
    </source>
</evidence>
<dbReference type="GO" id="GO:0016985">
    <property type="term" value="F:mannan endo-1,4-beta-mannosidase activity"/>
    <property type="evidence" value="ECO:0007669"/>
    <property type="project" value="UniProtKB-EC"/>
</dbReference>
<protein>
    <recommendedName>
        <fullName evidence="4">mannan endo-1,4-beta-mannosidase</fullName>
        <ecNumber evidence="4">3.2.1.78</ecNumber>
    </recommendedName>
</protein>
<keyword evidence="8 9" id="KW-0326">Glycosidase</keyword>
<evidence type="ECO:0000256" key="4">
    <source>
        <dbReference type="ARBA" id="ARBA00012706"/>
    </source>
</evidence>
<dbReference type="PANTHER" id="PTHR31451:SF39">
    <property type="entry name" value="MANNAN ENDO-1,4-BETA-MANNOSIDASE 1"/>
    <property type="match status" value="1"/>
</dbReference>
<dbReference type="InterPro" id="IPR045053">
    <property type="entry name" value="MAN-like"/>
</dbReference>
<evidence type="ECO:0000256" key="1">
    <source>
        <dbReference type="ARBA" id="ARBA00001678"/>
    </source>
</evidence>
<comment type="catalytic activity">
    <reaction evidence="1">
        <text>Random hydrolysis of (1-&gt;4)-beta-D-mannosidic linkages in mannans, galactomannans and glucomannans.</text>
        <dbReference type="EC" id="3.2.1.78"/>
    </reaction>
</comment>
<keyword evidence="7 9" id="KW-0378">Hydrolase</keyword>
<comment type="subcellular location">
    <subcellularLocation>
        <location evidence="2">Secreted</location>
    </subcellularLocation>
</comment>
<dbReference type="PANTHER" id="PTHR31451">
    <property type="match status" value="1"/>
</dbReference>
<evidence type="ECO:0000256" key="5">
    <source>
        <dbReference type="ARBA" id="ARBA00022525"/>
    </source>
</evidence>
<keyword evidence="5" id="KW-0964">Secreted</keyword>
<evidence type="ECO:0000256" key="3">
    <source>
        <dbReference type="ARBA" id="ARBA00005641"/>
    </source>
</evidence>
<evidence type="ECO:0000256" key="10">
    <source>
        <dbReference type="SAM" id="SignalP"/>
    </source>
</evidence>
<dbReference type="InterPro" id="IPR017853">
    <property type="entry name" value="GH"/>
</dbReference>
<dbReference type="InterPro" id="IPR001547">
    <property type="entry name" value="Glyco_hydro_5"/>
</dbReference>
<evidence type="ECO:0000256" key="6">
    <source>
        <dbReference type="ARBA" id="ARBA00022729"/>
    </source>
</evidence>
<feature type="domain" description="Glycoside hydrolase family 5" evidence="11">
    <location>
        <begin position="39"/>
        <end position="306"/>
    </location>
</feature>
<evidence type="ECO:0000313" key="12">
    <source>
        <dbReference type="EMBL" id="TFK50436.1"/>
    </source>
</evidence>
<feature type="signal peptide" evidence="10">
    <location>
        <begin position="1"/>
        <end position="23"/>
    </location>
</feature>
<name>A0A5C3N201_9AGAM</name>
<sequence>MKLTHLWTVALGLVPAFLPTSLAANSWTGANNYYVYTLPTSEQESLFQAMSDAGMKVLRTWVTGIPSGQKASDNTAVGDLEHNGLGNYDDKVLDLIDQTMVIAHNYGVKLLIGMYDVNTLESQDVYYQAAGSSEAFYTSQTTIDAFNNRITHILNGHMHQTLGQPWSELGDYIFGLEAQNEPMIFDQSFYTSHLEWICNTAKQIRGNVGNPNMLIFTGGGSGSASVQSTFFSSSCAIDVVAIHDYNDDWDSFMSSAVSQAQAAGKKLIAEEWGSLYSSSDSSRVANLESNIQKINSYGVPWMYWELITNADPHYGQDYEIQVNGADWSTLESYSKSTASVTAAFDFSASLAT</sequence>
<dbReference type="GO" id="GO:0046355">
    <property type="term" value="P:mannan catabolic process"/>
    <property type="evidence" value="ECO:0007669"/>
    <property type="project" value="UniProtKB-ARBA"/>
</dbReference>